<protein>
    <submittedName>
        <fullName evidence="1">Uncharacterized protein</fullName>
    </submittedName>
</protein>
<dbReference type="EMBL" id="OZ026884">
    <property type="protein sequence ID" value="CAL1241271.1"/>
    <property type="molecule type" value="Genomic_DNA"/>
</dbReference>
<dbReference type="RefSeq" id="WP_348757801.1">
    <property type="nucleotide sequence ID" value="NZ_OZ026884.1"/>
</dbReference>
<gene>
    <name evidence="1" type="ORF">MECH1_V1_2495</name>
</gene>
<proteinExistence type="predicted"/>
<evidence type="ECO:0000313" key="2">
    <source>
        <dbReference type="Proteomes" id="UP001497493"/>
    </source>
</evidence>
<dbReference type="Proteomes" id="UP001497493">
    <property type="component" value="Chromosome"/>
</dbReference>
<keyword evidence="2" id="KW-1185">Reference proteome</keyword>
<name>A0ABP1CAY8_9GAMM</name>
<evidence type="ECO:0000313" key="1">
    <source>
        <dbReference type="EMBL" id="CAL1241271.1"/>
    </source>
</evidence>
<sequence length="102" mass="11164">MKESATITDPASTWYRIKLSRDDYEGGEVGVIQGAFQQIFFACNAPKGMAMFGAEAEGGEVYWVHFTPDSLPHVRALLRAYDAEPEAPPARRGLTLLFGDGP</sequence>
<organism evidence="1 2">
    <name type="scientific">Candidatus Methylocalor cossyra</name>
    <dbReference type="NCBI Taxonomy" id="3108543"/>
    <lineage>
        <taxon>Bacteria</taxon>
        <taxon>Pseudomonadati</taxon>
        <taxon>Pseudomonadota</taxon>
        <taxon>Gammaproteobacteria</taxon>
        <taxon>Methylococcales</taxon>
        <taxon>Methylococcaceae</taxon>
        <taxon>Candidatus Methylocalor</taxon>
    </lineage>
</organism>
<accession>A0ABP1CAY8</accession>
<reference evidence="1 2" key="1">
    <citation type="submission" date="2024-04" db="EMBL/GenBank/DDBJ databases">
        <authorList>
            <person name="Cremers G."/>
        </authorList>
    </citation>
    <scope>NUCLEOTIDE SEQUENCE [LARGE SCALE GENOMIC DNA]</scope>
    <source>
        <strain evidence="1">MeCH1-AG</strain>
    </source>
</reference>